<accession>A0ABS3KSM9</accession>
<protein>
    <submittedName>
        <fullName evidence="1">NTP transferase domain-containing protein</fullName>
    </submittedName>
</protein>
<organism evidence="1 2">
    <name type="scientific">Roseomonas haemaphysalidis</name>
    <dbReference type="NCBI Taxonomy" id="2768162"/>
    <lineage>
        <taxon>Bacteria</taxon>
        <taxon>Pseudomonadati</taxon>
        <taxon>Pseudomonadota</taxon>
        <taxon>Alphaproteobacteria</taxon>
        <taxon>Acetobacterales</taxon>
        <taxon>Roseomonadaceae</taxon>
        <taxon>Roseomonas</taxon>
    </lineage>
</organism>
<dbReference type="Pfam" id="PF02348">
    <property type="entry name" value="CTP_transf_3"/>
    <property type="match status" value="1"/>
</dbReference>
<gene>
    <name evidence="1" type="ORF">IAI61_15630</name>
</gene>
<dbReference type="InterPro" id="IPR003329">
    <property type="entry name" value="Cytidylyl_trans"/>
</dbReference>
<dbReference type="Gene3D" id="3.90.550.10">
    <property type="entry name" value="Spore Coat Polysaccharide Biosynthesis Protein SpsA, Chain A"/>
    <property type="match status" value="1"/>
</dbReference>
<dbReference type="PANTHER" id="PTHR21485">
    <property type="entry name" value="HAD SUPERFAMILY MEMBERS CMAS AND KDSC"/>
    <property type="match status" value="1"/>
</dbReference>
<proteinExistence type="predicted"/>
<name>A0ABS3KSM9_9PROT</name>
<sequence>MTNIAMIPARLGSQRLKQKNLAPLAGAPLIAHAIRKCLAAGVFDEVWVNSEADEIGRIALAEGARFHPRPAELANNVATSEQFVAEFLEAHPCERLFQVHSIAPLLTVDDVRGFVRAMEAEQADVMLSVVDEPLEAMCRGEPVNFTFAEKTNSQDLPPVRRITWSVTGWRRQAYLEAFRAGACATYAGKVALSPVNRLAGHVIKTAEDLAIAEALFALVHGQVARQPQAVSA</sequence>
<reference evidence="1 2" key="1">
    <citation type="submission" date="2020-09" db="EMBL/GenBank/DDBJ databases">
        <title>Roseomonas.</title>
        <authorList>
            <person name="Zhu W."/>
        </authorList>
    </citation>
    <scope>NUCLEOTIDE SEQUENCE [LARGE SCALE GENOMIC DNA]</scope>
    <source>
        <strain evidence="1 2">573</strain>
    </source>
</reference>
<dbReference type="EMBL" id="JACTNG010000009">
    <property type="protein sequence ID" value="MBO1080473.1"/>
    <property type="molecule type" value="Genomic_DNA"/>
</dbReference>
<evidence type="ECO:0000313" key="1">
    <source>
        <dbReference type="EMBL" id="MBO1080473.1"/>
    </source>
</evidence>
<dbReference type="InterPro" id="IPR050793">
    <property type="entry name" value="CMP-NeuNAc_synthase"/>
</dbReference>
<dbReference type="Proteomes" id="UP001518989">
    <property type="component" value="Unassembled WGS sequence"/>
</dbReference>
<keyword evidence="2" id="KW-1185">Reference proteome</keyword>
<dbReference type="InterPro" id="IPR029044">
    <property type="entry name" value="Nucleotide-diphossugar_trans"/>
</dbReference>
<dbReference type="SUPFAM" id="SSF53448">
    <property type="entry name" value="Nucleotide-diphospho-sugar transferases"/>
    <property type="match status" value="1"/>
</dbReference>
<dbReference type="PANTHER" id="PTHR21485:SF3">
    <property type="entry name" value="N-ACYLNEURAMINATE CYTIDYLYLTRANSFERASE"/>
    <property type="match status" value="1"/>
</dbReference>
<keyword evidence="1" id="KW-0808">Transferase</keyword>
<evidence type="ECO:0000313" key="2">
    <source>
        <dbReference type="Proteomes" id="UP001518989"/>
    </source>
</evidence>
<dbReference type="RefSeq" id="WP_207418471.1">
    <property type="nucleotide sequence ID" value="NZ_CP061177.1"/>
</dbReference>
<dbReference type="GO" id="GO:0016740">
    <property type="term" value="F:transferase activity"/>
    <property type="evidence" value="ECO:0007669"/>
    <property type="project" value="UniProtKB-KW"/>
</dbReference>
<comment type="caution">
    <text evidence="1">The sequence shown here is derived from an EMBL/GenBank/DDBJ whole genome shotgun (WGS) entry which is preliminary data.</text>
</comment>